<dbReference type="EMBL" id="CAVNYO010000009">
    <property type="protein sequence ID" value="CAK5262126.1"/>
    <property type="molecule type" value="Genomic_DNA"/>
</dbReference>
<dbReference type="CDD" id="cd00590">
    <property type="entry name" value="RRM_SF"/>
    <property type="match status" value="1"/>
</dbReference>
<accession>A0AAD2GRF7</accession>
<dbReference type="Proteomes" id="UP001295794">
    <property type="component" value="Unassembled WGS sequence"/>
</dbReference>
<feature type="domain" description="RRM" evidence="4">
    <location>
        <begin position="352"/>
        <end position="414"/>
    </location>
</feature>
<dbReference type="AlphaFoldDB" id="A0AAD2GRF7"/>
<feature type="region of interest" description="Disordered" evidence="3">
    <location>
        <begin position="1"/>
        <end position="34"/>
    </location>
</feature>
<feature type="compositionally biased region" description="Low complexity" evidence="3">
    <location>
        <begin position="13"/>
        <end position="22"/>
    </location>
</feature>
<dbReference type="PROSITE" id="PS50102">
    <property type="entry name" value="RRM"/>
    <property type="match status" value="1"/>
</dbReference>
<dbReference type="Pfam" id="PF02136">
    <property type="entry name" value="NTF2"/>
    <property type="match status" value="1"/>
</dbReference>
<evidence type="ECO:0000259" key="5">
    <source>
        <dbReference type="PROSITE" id="PS50177"/>
    </source>
</evidence>
<dbReference type="FunFam" id="3.10.450.50:FF:000003">
    <property type="entry name" value="Nuclear transport factor 2 family protein"/>
    <property type="match status" value="1"/>
</dbReference>
<dbReference type="GO" id="GO:0003729">
    <property type="term" value="F:mRNA binding"/>
    <property type="evidence" value="ECO:0007669"/>
    <property type="project" value="TreeGrafter"/>
</dbReference>
<organism evidence="6 7">
    <name type="scientific">Mycena citricolor</name>
    <dbReference type="NCBI Taxonomy" id="2018698"/>
    <lineage>
        <taxon>Eukaryota</taxon>
        <taxon>Fungi</taxon>
        <taxon>Dikarya</taxon>
        <taxon>Basidiomycota</taxon>
        <taxon>Agaricomycotina</taxon>
        <taxon>Agaricomycetes</taxon>
        <taxon>Agaricomycetidae</taxon>
        <taxon>Agaricales</taxon>
        <taxon>Marasmiineae</taxon>
        <taxon>Mycenaceae</taxon>
        <taxon>Mycena</taxon>
    </lineage>
</organism>
<sequence length="414" mass="44093">MTTTTTPNPPSAPSTDATSAPPTQVPSSRTPNPSEVGWQFVPQYYTFVNKQPDRLHQFYNKKSTFVHGTEGDEGRVCLGQQEIHARITEIGFRDCKVFIHSVDAQSSADGGIIIQVIGEMSNDAEPWRKFVQTFFLAEQPNGYFVLNDIFRFLKEETVESEHESEDAASEVVEPEHASVSVVEHAAAVEPVVVEPVAVEPAPREPTPREPTPPPAVEEPPVAEAPVEISQPKAVTPPPAPAPAPAAVPAPTPAPAPAPVQAPPPVAAPIPAPAPVPAQPRSWANLAAANPKKWGSTVAVDSRGTSEIAPATVQIPAPAQPPVQQQQSPAPVQRQGQPQQHPSYAAAMSVTTAQCFVKGVLEPVTINALQTQLTNRFGPLKDLEIVRNKACAFFEFLSLDSARKAIAASASVAGW</sequence>
<dbReference type="SUPFAM" id="SSF54928">
    <property type="entry name" value="RNA-binding domain, RBD"/>
    <property type="match status" value="1"/>
</dbReference>
<dbReference type="PROSITE" id="PS50177">
    <property type="entry name" value="NTF2_DOMAIN"/>
    <property type="match status" value="1"/>
</dbReference>
<dbReference type="GO" id="GO:0016579">
    <property type="term" value="P:protein deubiquitination"/>
    <property type="evidence" value="ECO:0007669"/>
    <property type="project" value="TreeGrafter"/>
</dbReference>
<keyword evidence="7" id="KW-1185">Reference proteome</keyword>
<dbReference type="PANTHER" id="PTHR10693">
    <property type="entry name" value="RAS GTPASE-ACTIVATING PROTEIN-BINDING PROTEIN"/>
    <property type="match status" value="1"/>
</dbReference>
<evidence type="ECO:0000256" key="1">
    <source>
        <dbReference type="ARBA" id="ARBA00022884"/>
    </source>
</evidence>
<feature type="region of interest" description="Disordered" evidence="3">
    <location>
        <begin position="197"/>
        <end position="260"/>
    </location>
</feature>
<dbReference type="PANTHER" id="PTHR10693:SF20">
    <property type="entry name" value="AT27578P"/>
    <property type="match status" value="1"/>
</dbReference>
<reference evidence="6" key="1">
    <citation type="submission" date="2023-11" db="EMBL/GenBank/DDBJ databases">
        <authorList>
            <person name="De Vega J J."/>
            <person name="De Vega J J."/>
        </authorList>
    </citation>
    <scope>NUCLEOTIDE SEQUENCE</scope>
</reference>
<dbReference type="GO" id="GO:0034517">
    <property type="term" value="P:ribophagy"/>
    <property type="evidence" value="ECO:0007669"/>
    <property type="project" value="TreeGrafter"/>
</dbReference>
<comment type="caution">
    <text evidence="6">The sequence shown here is derived from an EMBL/GenBank/DDBJ whole genome shotgun (WGS) entry which is preliminary data.</text>
</comment>
<gene>
    <name evidence="6" type="ORF">MYCIT1_LOCUS608</name>
</gene>
<dbReference type="GO" id="GO:0005829">
    <property type="term" value="C:cytosol"/>
    <property type="evidence" value="ECO:0007669"/>
    <property type="project" value="TreeGrafter"/>
</dbReference>
<feature type="compositionally biased region" description="Pro residues" evidence="3">
    <location>
        <begin position="208"/>
        <end position="217"/>
    </location>
</feature>
<dbReference type="SUPFAM" id="SSF54427">
    <property type="entry name" value="NTF2-like"/>
    <property type="match status" value="1"/>
</dbReference>
<evidence type="ECO:0008006" key="8">
    <source>
        <dbReference type="Google" id="ProtNLM"/>
    </source>
</evidence>
<evidence type="ECO:0000259" key="4">
    <source>
        <dbReference type="PROSITE" id="PS50102"/>
    </source>
</evidence>
<feature type="compositionally biased region" description="Pro residues" evidence="3">
    <location>
        <begin position="234"/>
        <end position="260"/>
    </location>
</feature>
<proteinExistence type="predicted"/>
<dbReference type="InterPro" id="IPR018222">
    <property type="entry name" value="Nuclear_transport_factor_2_euk"/>
</dbReference>
<dbReference type="InterPro" id="IPR000504">
    <property type="entry name" value="RRM_dom"/>
</dbReference>
<feature type="compositionally biased region" description="Low complexity" evidence="3">
    <location>
        <begin position="318"/>
        <end position="336"/>
    </location>
</feature>
<dbReference type="Gene3D" id="3.10.450.50">
    <property type="match status" value="1"/>
</dbReference>
<dbReference type="CDD" id="cd00780">
    <property type="entry name" value="NTF2"/>
    <property type="match status" value="1"/>
</dbReference>
<dbReference type="InterPro" id="IPR002075">
    <property type="entry name" value="NTF2_dom"/>
</dbReference>
<feature type="domain" description="NTF2" evidence="5">
    <location>
        <begin position="36"/>
        <end position="152"/>
    </location>
</feature>
<dbReference type="InterPro" id="IPR035979">
    <property type="entry name" value="RBD_domain_sf"/>
</dbReference>
<evidence type="ECO:0000256" key="3">
    <source>
        <dbReference type="SAM" id="MobiDB-lite"/>
    </source>
</evidence>
<evidence type="ECO:0000256" key="2">
    <source>
        <dbReference type="PROSITE-ProRule" id="PRU00176"/>
    </source>
</evidence>
<keyword evidence="1 2" id="KW-0694">RNA-binding</keyword>
<evidence type="ECO:0000313" key="6">
    <source>
        <dbReference type="EMBL" id="CAK5262126.1"/>
    </source>
</evidence>
<dbReference type="Gene3D" id="3.30.70.330">
    <property type="match status" value="1"/>
</dbReference>
<dbReference type="InterPro" id="IPR039539">
    <property type="entry name" value="Ras_GTPase_bind_prot"/>
</dbReference>
<evidence type="ECO:0000313" key="7">
    <source>
        <dbReference type="Proteomes" id="UP001295794"/>
    </source>
</evidence>
<dbReference type="InterPro" id="IPR032710">
    <property type="entry name" value="NTF2-like_dom_sf"/>
</dbReference>
<protein>
    <recommendedName>
        <fullName evidence="8">NTF2-domain-containing protein</fullName>
    </recommendedName>
</protein>
<name>A0AAD2GRF7_9AGAR</name>
<dbReference type="GO" id="GO:1990904">
    <property type="term" value="C:ribonucleoprotein complex"/>
    <property type="evidence" value="ECO:0007669"/>
    <property type="project" value="TreeGrafter"/>
</dbReference>
<feature type="compositionally biased region" description="Low complexity" evidence="3">
    <location>
        <begin position="218"/>
        <end position="227"/>
    </location>
</feature>
<dbReference type="InterPro" id="IPR012677">
    <property type="entry name" value="Nucleotide-bd_a/b_plait_sf"/>
</dbReference>
<feature type="region of interest" description="Disordered" evidence="3">
    <location>
        <begin position="318"/>
        <end position="343"/>
    </location>
</feature>
<dbReference type="GO" id="GO:1990861">
    <property type="term" value="C:Ubp3-Bre5 deubiquitination complex"/>
    <property type="evidence" value="ECO:0007669"/>
    <property type="project" value="TreeGrafter"/>
</dbReference>